<reference evidence="1" key="1">
    <citation type="journal article" date="2003" name="Science">
        <title>In-depth view of structure, activity, and evolution of rice chromosome 10.</title>
        <authorList>
            <consortium name="Rice Chromosome 10 Sequencing Consortium"/>
        </authorList>
    </citation>
    <scope>NUCLEOTIDE SEQUENCE [LARGE SCALE GENOMIC DNA]</scope>
</reference>
<accession>Q339A0</accession>
<protein>
    <submittedName>
        <fullName evidence="1">Uncharacterized protein</fullName>
    </submittedName>
</protein>
<sequence length="30" mass="3020">MALVARTASEQIDADCSALVAGSGSKIKIL</sequence>
<gene>
    <name evidence="1" type="ordered locus">LOC_Os10g23039</name>
</gene>
<name>Q339A0_ORYSJ</name>
<reference evidence="1" key="3">
    <citation type="submission" date="2006-07" db="EMBL/GenBank/DDBJ databases">
        <authorList>
            <person name="Buell R."/>
        </authorList>
    </citation>
    <scope>NUCLEOTIDE SEQUENCE</scope>
</reference>
<reference evidence="1" key="2">
    <citation type="submission" date="2003-05" db="EMBL/GenBank/DDBJ databases">
        <authorList>
            <person name="Buell C.R."/>
            <person name="Wing R.A."/>
            <person name="McCombie W.R."/>
            <person name="Messing J."/>
            <person name="Yuan Q."/>
            <person name="Ouyang S."/>
        </authorList>
    </citation>
    <scope>NUCLEOTIDE SEQUENCE</scope>
</reference>
<evidence type="ECO:0000313" key="1">
    <source>
        <dbReference type="EMBL" id="ABB47382.1"/>
    </source>
</evidence>
<organism evidence="1">
    <name type="scientific">Oryza sativa subsp. japonica</name>
    <name type="common">Rice</name>
    <dbReference type="NCBI Taxonomy" id="39947"/>
    <lineage>
        <taxon>Eukaryota</taxon>
        <taxon>Viridiplantae</taxon>
        <taxon>Streptophyta</taxon>
        <taxon>Embryophyta</taxon>
        <taxon>Tracheophyta</taxon>
        <taxon>Spermatophyta</taxon>
        <taxon>Magnoliopsida</taxon>
        <taxon>Liliopsida</taxon>
        <taxon>Poales</taxon>
        <taxon>Poaceae</taxon>
        <taxon>BOP clade</taxon>
        <taxon>Oryzoideae</taxon>
        <taxon>Oryzeae</taxon>
        <taxon>Oryzinae</taxon>
        <taxon>Oryza</taxon>
        <taxon>Oryza sativa</taxon>
    </lineage>
</organism>
<dbReference type="AlphaFoldDB" id="Q339A0"/>
<proteinExistence type="predicted"/>
<dbReference type="EMBL" id="DP000086">
    <property type="protein sequence ID" value="ABB47382.1"/>
    <property type="molecule type" value="Genomic_DNA"/>
</dbReference>